<name>A0A7C5HNV4_UNCW3</name>
<organism evidence="2">
    <name type="scientific">candidate division WOR-3 bacterium</name>
    <dbReference type="NCBI Taxonomy" id="2052148"/>
    <lineage>
        <taxon>Bacteria</taxon>
        <taxon>Bacteria division WOR-3</taxon>
    </lineage>
</organism>
<keyword evidence="1" id="KW-0812">Transmembrane</keyword>
<proteinExistence type="predicted"/>
<keyword evidence="1" id="KW-0472">Membrane</keyword>
<protein>
    <submittedName>
        <fullName evidence="2">Uncharacterized protein</fullName>
    </submittedName>
</protein>
<evidence type="ECO:0000313" key="2">
    <source>
        <dbReference type="EMBL" id="HHE04976.1"/>
    </source>
</evidence>
<sequence>MSDQDKEAYFRIGLTILLVIIGLFVMMYSGLLAYKEYNEITRQSIPSLTSIEDLVSEVTPIILYYGLRLAFLSVMVWIGSILLYRGIQLMMKFGGKV</sequence>
<gene>
    <name evidence="2" type="ORF">ENL19_02815</name>
</gene>
<reference evidence="2" key="1">
    <citation type="journal article" date="2020" name="mSystems">
        <title>Genome- and Community-Level Interaction Insights into Carbon Utilization and Element Cycling Functions of Hydrothermarchaeota in Hydrothermal Sediment.</title>
        <authorList>
            <person name="Zhou Z."/>
            <person name="Liu Y."/>
            <person name="Xu W."/>
            <person name="Pan J."/>
            <person name="Luo Z.H."/>
            <person name="Li M."/>
        </authorList>
    </citation>
    <scope>NUCLEOTIDE SEQUENCE [LARGE SCALE GENOMIC DNA]</scope>
    <source>
        <strain evidence="2">HyVt-74</strain>
    </source>
</reference>
<accession>A0A7C5HNV4</accession>
<feature type="transmembrane region" description="Helical" evidence="1">
    <location>
        <begin position="62"/>
        <end position="84"/>
    </location>
</feature>
<evidence type="ECO:0000256" key="1">
    <source>
        <dbReference type="SAM" id="Phobius"/>
    </source>
</evidence>
<dbReference type="Proteomes" id="UP000886110">
    <property type="component" value="Unassembled WGS sequence"/>
</dbReference>
<dbReference type="AlphaFoldDB" id="A0A7C5HNV4"/>
<feature type="transmembrane region" description="Helical" evidence="1">
    <location>
        <begin position="12"/>
        <end position="34"/>
    </location>
</feature>
<comment type="caution">
    <text evidence="2">The sequence shown here is derived from an EMBL/GenBank/DDBJ whole genome shotgun (WGS) entry which is preliminary data.</text>
</comment>
<keyword evidence="1" id="KW-1133">Transmembrane helix</keyword>
<dbReference type="EMBL" id="DRTB01000212">
    <property type="protein sequence ID" value="HHE04976.1"/>
    <property type="molecule type" value="Genomic_DNA"/>
</dbReference>